<dbReference type="Pfam" id="PF06985">
    <property type="entry name" value="HET"/>
    <property type="match status" value="1"/>
</dbReference>
<name>A0AAE8SU40_9PEZI</name>
<sequence>MWLINCRTYGLEYFHSPLPSSYLILSHTWGSGEVTFKDMADLEGAKQMIGFEKIRGTCEIGRSRGFGYAWVDTCCIDKSSSAELTESINSMFRWYEDAGLCIAYLEDLPIGTLQATEDELRPCRWFTRGWTLQELVAPHQVEFCDKDWNIRGNKSELNDVLHNITVIDKAVLSNTPGALDRASVAKKMSWAADRETTRIEDVAYSLMGIFKVNMPLIYGEREDAFLRLQDMIAQKTNDLSLFAWQADSPQLADDQSGTEDSDDQSGTEHSDDWYGTENSDDSLQLEYTGIMASSPRQFRQCATIECIYDQLTAVQSLTVTNTTIELTTSLGQYDTRRQPLISLKCTDQRSGFEESGGHRIIAIPLLKTASGFVRLAPHQLWFVDQCSLSFGPLQPISIAKTLTDCKDLLVRSIGKPGGDYTQFYVGYGEQCTVNDDGKASTFIPESCYPGALAEWYQDPNINIPDRIAPAAYSPGLVCPVGYETACSLTRWDGSSTPTAGADTDLYDILKDGETAVGCCPSNYKCKSESYYMCESTVTAGSAVTAVSYDSKCEPSTLSTSINLFWAALMDSKIAEAPRVILVLPNPTATSDSSSVDDAGDDGAESEDGSSKGLSTGGKIAIGVVIPVVAILAAAVFWFIMRRKRLNGQKSQSGEDSPFEKAELPGGDAAAISGSGGVAIDTPEFGNAQSGVVNSSGDATTIGELGDTPARNMASEIDTTFPQMTAGAHNKPIELPGAPRAELPDTQVTETAVASSDATQPSGSKTTGA</sequence>
<evidence type="ECO:0000313" key="6">
    <source>
        <dbReference type="Proteomes" id="UP001187682"/>
    </source>
</evidence>
<feature type="transmembrane region" description="Helical" evidence="2">
    <location>
        <begin position="619"/>
        <end position="640"/>
    </location>
</feature>
<feature type="region of interest" description="Disordered" evidence="1">
    <location>
        <begin position="648"/>
        <end position="674"/>
    </location>
</feature>
<feature type="region of interest" description="Disordered" evidence="1">
    <location>
        <begin position="588"/>
        <end position="613"/>
    </location>
</feature>
<feature type="compositionally biased region" description="Acidic residues" evidence="1">
    <location>
        <begin position="256"/>
        <end position="265"/>
    </location>
</feature>
<dbReference type="Pfam" id="PF26640">
    <property type="entry name" value="DUF8212"/>
    <property type="match status" value="1"/>
</dbReference>
<keyword evidence="6" id="KW-1185">Reference proteome</keyword>
<evidence type="ECO:0000313" key="5">
    <source>
        <dbReference type="EMBL" id="SPO01201.1"/>
    </source>
</evidence>
<feature type="region of interest" description="Disordered" evidence="1">
    <location>
        <begin position="725"/>
        <end position="768"/>
    </location>
</feature>
<feature type="compositionally biased region" description="Low complexity" evidence="1">
    <location>
        <begin position="665"/>
        <end position="674"/>
    </location>
</feature>
<dbReference type="PANTHER" id="PTHR10622">
    <property type="entry name" value="HET DOMAIN-CONTAINING PROTEIN"/>
    <property type="match status" value="1"/>
</dbReference>
<feature type="compositionally biased region" description="Polar residues" evidence="1">
    <location>
        <begin position="745"/>
        <end position="768"/>
    </location>
</feature>
<comment type="caution">
    <text evidence="5">The sequence shown here is derived from an EMBL/GenBank/DDBJ whole genome shotgun (WGS) entry which is preliminary data.</text>
</comment>
<keyword evidence="2" id="KW-0472">Membrane</keyword>
<keyword evidence="2" id="KW-1133">Transmembrane helix</keyword>
<feature type="compositionally biased region" description="Acidic residues" evidence="1">
    <location>
        <begin position="597"/>
        <end position="607"/>
    </location>
</feature>
<gene>
    <name evidence="5" type="ORF">DNG_03948</name>
</gene>
<feature type="region of interest" description="Disordered" evidence="1">
    <location>
        <begin position="250"/>
        <end position="278"/>
    </location>
</feature>
<keyword evidence="2" id="KW-0812">Transmembrane</keyword>
<evidence type="ECO:0000256" key="1">
    <source>
        <dbReference type="SAM" id="MobiDB-lite"/>
    </source>
</evidence>
<dbReference type="AlphaFoldDB" id="A0AAE8SU40"/>
<accession>A0AAE8SU40</accession>
<reference evidence="5" key="1">
    <citation type="submission" date="2018-03" db="EMBL/GenBank/DDBJ databases">
        <authorList>
            <person name="Guldener U."/>
        </authorList>
    </citation>
    <scope>NUCLEOTIDE SEQUENCE</scope>
</reference>
<dbReference type="EMBL" id="ONZQ02000004">
    <property type="protein sequence ID" value="SPO01201.1"/>
    <property type="molecule type" value="Genomic_DNA"/>
</dbReference>
<dbReference type="InterPro" id="IPR010730">
    <property type="entry name" value="HET"/>
</dbReference>
<dbReference type="Proteomes" id="UP001187682">
    <property type="component" value="Unassembled WGS sequence"/>
</dbReference>
<evidence type="ECO:0000259" key="3">
    <source>
        <dbReference type="Pfam" id="PF06985"/>
    </source>
</evidence>
<evidence type="ECO:0008006" key="7">
    <source>
        <dbReference type="Google" id="ProtNLM"/>
    </source>
</evidence>
<proteinExistence type="predicted"/>
<feature type="domain" description="DUF8212" evidence="4">
    <location>
        <begin position="224"/>
        <end position="317"/>
    </location>
</feature>
<dbReference type="InterPro" id="IPR058525">
    <property type="entry name" value="DUF8212"/>
</dbReference>
<evidence type="ECO:0000259" key="4">
    <source>
        <dbReference type="Pfam" id="PF26640"/>
    </source>
</evidence>
<evidence type="ECO:0000256" key="2">
    <source>
        <dbReference type="SAM" id="Phobius"/>
    </source>
</evidence>
<feature type="domain" description="Heterokaryon incompatibility" evidence="3">
    <location>
        <begin position="22"/>
        <end position="106"/>
    </location>
</feature>
<organism evidence="5 6">
    <name type="scientific">Cephalotrichum gorgonifer</name>
    <dbReference type="NCBI Taxonomy" id="2041049"/>
    <lineage>
        <taxon>Eukaryota</taxon>
        <taxon>Fungi</taxon>
        <taxon>Dikarya</taxon>
        <taxon>Ascomycota</taxon>
        <taxon>Pezizomycotina</taxon>
        <taxon>Sordariomycetes</taxon>
        <taxon>Hypocreomycetidae</taxon>
        <taxon>Microascales</taxon>
        <taxon>Microascaceae</taxon>
        <taxon>Cephalotrichum</taxon>
    </lineage>
</organism>
<dbReference type="PANTHER" id="PTHR10622:SF12">
    <property type="entry name" value="HET DOMAIN-CONTAINING PROTEIN"/>
    <property type="match status" value="1"/>
</dbReference>
<protein>
    <recommendedName>
        <fullName evidence="7">HET domain-containing protein</fullName>
    </recommendedName>
</protein>